<dbReference type="PANTHER" id="PTHR43405:SF1">
    <property type="entry name" value="GLYCOSYL HYDROLASE DIGH"/>
    <property type="match status" value="1"/>
</dbReference>
<dbReference type="RefSeq" id="WP_326927173.1">
    <property type="nucleotide sequence ID" value="NZ_CP123443.1"/>
</dbReference>
<dbReference type="EMBL" id="CP123443">
    <property type="protein sequence ID" value="WGK68985.1"/>
    <property type="molecule type" value="Genomic_DNA"/>
</dbReference>
<evidence type="ECO:0000313" key="3">
    <source>
        <dbReference type="EMBL" id="WGK68985.1"/>
    </source>
</evidence>
<keyword evidence="1" id="KW-0732">Signal</keyword>
<dbReference type="SUPFAM" id="SSF51445">
    <property type="entry name" value="(Trans)glycosidases"/>
    <property type="match status" value="1"/>
</dbReference>
<name>A0ABY8MI19_9SPIO</name>
<sequence>MSSQENFRSSSAPKADELELLAKLPIVPQEMRGSWLVTVHNIDWPSKPGDSTEEQQAELLHLLDRAQKLGLNAVLFQVRDVADAFYPSSIEPWSVFLTGYQGRAPKPYWDPLAFAIKEAHKRGLELHAWLNPYRVGYLNQSRFDPQHIFRRRPDLVRLYGDSYWLDPGNPDSEKYILKIVRDIVTRYKDLDGIHYDDYFYPYPKAGLVFRDSVTKKAYAADENLAGWRRENIDRLVQDTYNVIKEINPYLSFGISPFGIWRNDRPRGTRGLESFHELYADSRKWLRQGWVDYMAPQFYWAPDAPRQPYGRMLDWWIAQNTQSRQLMAGINVANLREEGNVDFREILEKVNLRREYQGNGEIYYSLGKINTKEWQQNLRSLYPYQALPALVGPNRPPLPAPKVRIERERHVAARVDDSGNSTWQLSWTLEDDGITLPQMLPGGPKFWVMYYLKEGIWNYKVFPGWVRGIRINRSQGSGPRSFAVAAVDKGNAMGNITWFGNGIEGTAPKSLAER</sequence>
<protein>
    <submittedName>
        <fullName evidence="3">Family 10 glycosylhydrolase</fullName>
    </submittedName>
</protein>
<dbReference type="InterPro" id="IPR052177">
    <property type="entry name" value="Divisome_Glycosyl_Hydrolase"/>
</dbReference>
<organism evidence="3 4">
    <name type="scientific">Candidatus Haliotispira prima</name>
    <dbReference type="NCBI Taxonomy" id="3034016"/>
    <lineage>
        <taxon>Bacteria</taxon>
        <taxon>Pseudomonadati</taxon>
        <taxon>Spirochaetota</taxon>
        <taxon>Spirochaetia</taxon>
        <taxon>Spirochaetales</taxon>
        <taxon>Spirochaetaceae</taxon>
        <taxon>Candidatus Haliotispira</taxon>
    </lineage>
</organism>
<feature type="domain" description="Glycosyl hydrolase-like 10" evidence="2">
    <location>
        <begin position="30"/>
        <end position="332"/>
    </location>
</feature>
<reference evidence="3 4" key="1">
    <citation type="submission" date="2023-04" db="EMBL/GenBank/DDBJ databases">
        <title>Spirochaete genome identified in red abalone sample constitutes a novel genus.</title>
        <authorList>
            <person name="Sharma S.P."/>
            <person name="Purcell C.M."/>
            <person name="Hyde J.R."/>
            <person name="Severin A.J."/>
        </authorList>
    </citation>
    <scope>NUCLEOTIDE SEQUENCE [LARGE SCALE GENOMIC DNA]</scope>
    <source>
        <strain evidence="3 4">SP-2023</strain>
    </source>
</reference>
<evidence type="ECO:0000313" key="4">
    <source>
        <dbReference type="Proteomes" id="UP001228690"/>
    </source>
</evidence>
<accession>A0ABY8MI19</accession>
<evidence type="ECO:0000256" key="1">
    <source>
        <dbReference type="ARBA" id="ARBA00022729"/>
    </source>
</evidence>
<dbReference type="Proteomes" id="UP001228690">
    <property type="component" value="Chromosome"/>
</dbReference>
<dbReference type="Gene3D" id="3.20.20.80">
    <property type="entry name" value="Glycosidases"/>
    <property type="match status" value="1"/>
</dbReference>
<dbReference type="InterPro" id="IPR003790">
    <property type="entry name" value="GHL10"/>
</dbReference>
<evidence type="ECO:0000259" key="2">
    <source>
        <dbReference type="Pfam" id="PF02638"/>
    </source>
</evidence>
<proteinExistence type="predicted"/>
<gene>
    <name evidence="3" type="ORF">P0082_10940</name>
</gene>
<keyword evidence="4" id="KW-1185">Reference proteome</keyword>
<dbReference type="PANTHER" id="PTHR43405">
    <property type="entry name" value="GLYCOSYL HYDROLASE DIGH"/>
    <property type="match status" value="1"/>
</dbReference>
<dbReference type="InterPro" id="IPR017853">
    <property type="entry name" value="GH"/>
</dbReference>
<dbReference type="Pfam" id="PF02638">
    <property type="entry name" value="GHL10"/>
    <property type="match status" value="1"/>
</dbReference>